<sequence>MSYPQRGFGRLRGPHWCMTNEHYGFLSCRRNNYRSIDPLTAGPTIPADGTDCLYFVGALDALHIQHPEDQDGGFATRFAAASTSYTQQSQDLPYPIYSEEDDILDLDVPPETKNRNRNRKGKGIDIKRPTGHVDAQSYTMTYGSNTTVPSYDKDHERHRSSRPKFASQDEEAALADMSTHNLSSDSTYSVPYRYPTMISEHDLIDSVDMQGQDVRTYSEVNPVTEGNTLVHDDEHEVEMEWVVVDEPQDLKVSERQRWWSFN</sequence>
<keyword evidence="3" id="KW-1185">Reference proteome</keyword>
<accession>A0AAN7BWY1</accession>
<evidence type="ECO:0000313" key="3">
    <source>
        <dbReference type="Proteomes" id="UP001301958"/>
    </source>
</evidence>
<feature type="compositionally biased region" description="Polar residues" evidence="1">
    <location>
        <begin position="136"/>
        <end position="149"/>
    </location>
</feature>
<comment type="caution">
    <text evidence="2">The sequence shown here is derived from an EMBL/GenBank/DDBJ whole genome shotgun (WGS) entry which is preliminary data.</text>
</comment>
<dbReference type="AlphaFoldDB" id="A0AAN7BWY1"/>
<dbReference type="Proteomes" id="UP001301958">
    <property type="component" value="Unassembled WGS sequence"/>
</dbReference>
<name>A0AAN7BWY1_9PEZI</name>
<feature type="region of interest" description="Disordered" evidence="1">
    <location>
        <begin position="106"/>
        <end position="170"/>
    </location>
</feature>
<evidence type="ECO:0000256" key="1">
    <source>
        <dbReference type="SAM" id="MobiDB-lite"/>
    </source>
</evidence>
<reference evidence="2" key="2">
    <citation type="submission" date="2023-05" db="EMBL/GenBank/DDBJ databases">
        <authorList>
            <consortium name="Lawrence Berkeley National Laboratory"/>
            <person name="Steindorff A."/>
            <person name="Hensen N."/>
            <person name="Bonometti L."/>
            <person name="Westerberg I."/>
            <person name="Brannstrom I.O."/>
            <person name="Guillou S."/>
            <person name="Cros-Aarteil S."/>
            <person name="Calhoun S."/>
            <person name="Haridas S."/>
            <person name="Kuo A."/>
            <person name="Mondo S."/>
            <person name="Pangilinan J."/>
            <person name="Riley R."/>
            <person name="Labutti K."/>
            <person name="Andreopoulos B."/>
            <person name="Lipzen A."/>
            <person name="Chen C."/>
            <person name="Yanf M."/>
            <person name="Daum C."/>
            <person name="Ng V."/>
            <person name="Clum A."/>
            <person name="Ohm R."/>
            <person name="Martin F."/>
            <person name="Silar P."/>
            <person name="Natvig D."/>
            <person name="Lalanne C."/>
            <person name="Gautier V."/>
            <person name="Ament-Velasquez S.L."/>
            <person name="Kruys A."/>
            <person name="Hutchinson M.I."/>
            <person name="Powell A.J."/>
            <person name="Barry K."/>
            <person name="Miller A.N."/>
            <person name="Grigoriev I.V."/>
            <person name="Debuchy R."/>
            <person name="Gladieux P."/>
            <person name="Thoren M.H."/>
            <person name="Johannesson H."/>
        </authorList>
    </citation>
    <scope>NUCLEOTIDE SEQUENCE</scope>
    <source>
        <strain evidence="2">CBS 990.96</strain>
    </source>
</reference>
<gene>
    <name evidence="2" type="ORF">QBC38DRAFT_279156</name>
</gene>
<proteinExistence type="predicted"/>
<reference evidence="2" key="1">
    <citation type="journal article" date="2023" name="Mol. Phylogenet. Evol.">
        <title>Genome-scale phylogeny and comparative genomics of the fungal order Sordariales.</title>
        <authorList>
            <person name="Hensen N."/>
            <person name="Bonometti L."/>
            <person name="Westerberg I."/>
            <person name="Brannstrom I.O."/>
            <person name="Guillou S."/>
            <person name="Cros-Aarteil S."/>
            <person name="Calhoun S."/>
            <person name="Haridas S."/>
            <person name="Kuo A."/>
            <person name="Mondo S."/>
            <person name="Pangilinan J."/>
            <person name="Riley R."/>
            <person name="LaButti K."/>
            <person name="Andreopoulos B."/>
            <person name="Lipzen A."/>
            <person name="Chen C."/>
            <person name="Yan M."/>
            <person name="Daum C."/>
            <person name="Ng V."/>
            <person name="Clum A."/>
            <person name="Steindorff A."/>
            <person name="Ohm R.A."/>
            <person name="Martin F."/>
            <person name="Silar P."/>
            <person name="Natvig D.O."/>
            <person name="Lalanne C."/>
            <person name="Gautier V."/>
            <person name="Ament-Velasquez S.L."/>
            <person name="Kruys A."/>
            <person name="Hutchinson M.I."/>
            <person name="Powell A.J."/>
            <person name="Barry K."/>
            <person name="Miller A.N."/>
            <person name="Grigoriev I.V."/>
            <person name="Debuchy R."/>
            <person name="Gladieux P."/>
            <person name="Hiltunen Thoren M."/>
            <person name="Johannesson H."/>
        </authorList>
    </citation>
    <scope>NUCLEOTIDE SEQUENCE</scope>
    <source>
        <strain evidence="2">CBS 990.96</strain>
    </source>
</reference>
<protein>
    <submittedName>
        <fullName evidence="2">Uncharacterized protein</fullName>
    </submittedName>
</protein>
<organism evidence="2 3">
    <name type="scientific">Podospora fimiseda</name>
    <dbReference type="NCBI Taxonomy" id="252190"/>
    <lineage>
        <taxon>Eukaryota</taxon>
        <taxon>Fungi</taxon>
        <taxon>Dikarya</taxon>
        <taxon>Ascomycota</taxon>
        <taxon>Pezizomycotina</taxon>
        <taxon>Sordariomycetes</taxon>
        <taxon>Sordariomycetidae</taxon>
        <taxon>Sordariales</taxon>
        <taxon>Podosporaceae</taxon>
        <taxon>Podospora</taxon>
    </lineage>
</organism>
<evidence type="ECO:0000313" key="2">
    <source>
        <dbReference type="EMBL" id="KAK4231070.1"/>
    </source>
</evidence>
<dbReference type="EMBL" id="MU865295">
    <property type="protein sequence ID" value="KAK4231070.1"/>
    <property type="molecule type" value="Genomic_DNA"/>
</dbReference>